<dbReference type="InterPro" id="IPR011547">
    <property type="entry name" value="SLC26A/SulP_dom"/>
</dbReference>
<feature type="domain" description="STAS" evidence="6">
    <location>
        <begin position="457"/>
        <end position="559"/>
    </location>
</feature>
<dbReference type="PROSITE" id="PS50801">
    <property type="entry name" value="STAS"/>
    <property type="match status" value="1"/>
</dbReference>
<feature type="transmembrane region" description="Helical" evidence="5">
    <location>
        <begin position="100"/>
        <end position="118"/>
    </location>
</feature>
<feature type="transmembrane region" description="Helical" evidence="5">
    <location>
        <begin position="278"/>
        <end position="300"/>
    </location>
</feature>
<dbReference type="Pfam" id="PF01740">
    <property type="entry name" value="STAS"/>
    <property type="match status" value="1"/>
</dbReference>
<dbReference type="AlphaFoldDB" id="A0A6G9I941"/>
<dbReference type="GO" id="GO:0016020">
    <property type="term" value="C:membrane"/>
    <property type="evidence" value="ECO:0007669"/>
    <property type="project" value="UniProtKB-SubCell"/>
</dbReference>
<feature type="transmembrane region" description="Helical" evidence="5">
    <location>
        <begin position="172"/>
        <end position="198"/>
    </location>
</feature>
<dbReference type="RefSeq" id="WP_166914809.1">
    <property type="nucleotide sequence ID" value="NZ_CP050253.1"/>
</dbReference>
<keyword evidence="2 5" id="KW-0812">Transmembrane</keyword>
<organism evidence="7 8">
    <name type="scientific">Zophobihabitans entericus</name>
    <dbReference type="NCBI Taxonomy" id="1635327"/>
    <lineage>
        <taxon>Bacteria</taxon>
        <taxon>Pseudomonadati</taxon>
        <taxon>Pseudomonadota</taxon>
        <taxon>Gammaproteobacteria</taxon>
        <taxon>Orbales</taxon>
        <taxon>Orbaceae</taxon>
        <taxon>Zophobihabitans</taxon>
    </lineage>
</organism>
<dbReference type="InterPro" id="IPR001902">
    <property type="entry name" value="SLC26A/SulP_fam"/>
</dbReference>
<gene>
    <name evidence="7" type="primary">dauA</name>
    <name evidence="7" type="ORF">IPMB12_02975</name>
</gene>
<dbReference type="PANTHER" id="PTHR11814">
    <property type="entry name" value="SULFATE TRANSPORTER"/>
    <property type="match status" value="1"/>
</dbReference>
<dbReference type="NCBIfam" id="TIGR00815">
    <property type="entry name" value="sulP"/>
    <property type="match status" value="1"/>
</dbReference>
<keyword evidence="4 5" id="KW-0472">Membrane</keyword>
<evidence type="ECO:0000259" key="6">
    <source>
        <dbReference type="PROSITE" id="PS50801"/>
    </source>
</evidence>
<dbReference type="SUPFAM" id="SSF52091">
    <property type="entry name" value="SpoIIaa-like"/>
    <property type="match status" value="1"/>
</dbReference>
<keyword evidence="3 5" id="KW-1133">Transmembrane helix</keyword>
<dbReference type="EMBL" id="CP050253">
    <property type="protein sequence ID" value="QIQ20733.1"/>
    <property type="molecule type" value="Genomic_DNA"/>
</dbReference>
<dbReference type="InterPro" id="IPR002645">
    <property type="entry name" value="STAS_dom"/>
</dbReference>
<feature type="transmembrane region" description="Helical" evidence="5">
    <location>
        <begin position="33"/>
        <end position="53"/>
    </location>
</feature>
<dbReference type="Pfam" id="PF00916">
    <property type="entry name" value="Sulfate_transp"/>
    <property type="match status" value="1"/>
</dbReference>
<keyword evidence="8" id="KW-1185">Reference proteome</keyword>
<feature type="transmembrane region" description="Helical" evidence="5">
    <location>
        <begin position="358"/>
        <end position="388"/>
    </location>
</feature>
<name>A0A6G9I941_9GAMM</name>
<protein>
    <submittedName>
        <fullName evidence="7">C4-dicarboxylic acid transporter DauA</fullName>
    </submittedName>
</protein>
<dbReference type="KEGG" id="orb:IPMB12_02975"/>
<evidence type="ECO:0000256" key="1">
    <source>
        <dbReference type="ARBA" id="ARBA00004141"/>
    </source>
</evidence>
<evidence type="ECO:0000256" key="2">
    <source>
        <dbReference type="ARBA" id="ARBA00022692"/>
    </source>
</evidence>
<feature type="transmembrane region" description="Helical" evidence="5">
    <location>
        <begin position="130"/>
        <end position="152"/>
    </location>
</feature>
<dbReference type="InParanoid" id="A0A6G9I941"/>
<dbReference type="NCBIfam" id="NF008660">
    <property type="entry name" value="PRK11660.1"/>
    <property type="match status" value="1"/>
</dbReference>
<proteinExistence type="predicted"/>
<dbReference type="GO" id="GO:0055085">
    <property type="term" value="P:transmembrane transport"/>
    <property type="evidence" value="ECO:0007669"/>
    <property type="project" value="InterPro"/>
</dbReference>
<comment type="subcellular location">
    <subcellularLocation>
        <location evidence="1">Membrane</location>
        <topology evidence="1">Multi-pass membrane protein</topology>
    </subcellularLocation>
</comment>
<feature type="transmembrane region" description="Helical" evidence="5">
    <location>
        <begin position="210"/>
        <end position="226"/>
    </location>
</feature>
<dbReference type="Gene3D" id="3.30.750.24">
    <property type="entry name" value="STAS domain"/>
    <property type="match status" value="1"/>
</dbReference>
<feature type="transmembrane region" description="Helical" evidence="5">
    <location>
        <begin position="408"/>
        <end position="438"/>
    </location>
</feature>
<dbReference type="InterPro" id="IPR036513">
    <property type="entry name" value="STAS_dom_sf"/>
</dbReference>
<sequence length="561" mass="60530">MRIRGINGIRISSALLDSCKQSPYSKQRLVKDIIAGVTVGIIAIPLAMALAIASGVPPQHGLYTAIIAGLIIALTGGSRFSVSGPTAAFVVILYPVAMQYGLSGLLVATLLSGIFLVIMGVLRLGRLIEYIPLSVVLGFTAGIAITIATMQIKDFFGLTLEAMPESYISKVITLFKAFPTLSIADTLVGLSTFLVLIFWRKLKLKFPPHLPALLVGVGVMLFLNLFDLSVDTIGSRFSYILADGSIGQGVPSILPQFTLPWNIQGSAISWDWNTMTSLVPVALIMAMLCAIESLLCAVVLDGMTNTKHNSNGELIGQGLGNIITPFFGGISATAAIARSAANVRAGSTSPVSSMIHALVVLFALLFLAPILSFLPLSAMAALLFIVAWNMSEAHKVIYILKRAPKDDIITMLLCMSLTVLLDMVIAITVGIILASLLFMRRIANMTTLIELKEHCDEETLTIKVNGPLFFAAAEKVFIELYQKAEHHKSIVMQWDHVSMLDAGGLNALIHFIEVLPPDTHILICELQFQPLKTLARAKVTPIEGKLSFYSTLDEALQTLKK</sequence>
<evidence type="ECO:0000313" key="7">
    <source>
        <dbReference type="EMBL" id="QIQ20733.1"/>
    </source>
</evidence>
<accession>A0A6G9I941</accession>
<dbReference type="Proteomes" id="UP000501168">
    <property type="component" value="Chromosome"/>
</dbReference>
<dbReference type="FunCoup" id="A0A6G9I941">
    <property type="interactions" value="188"/>
</dbReference>
<reference evidence="7 8" key="1">
    <citation type="submission" date="2020-03" db="EMBL/GenBank/DDBJ databases">
        <title>Complete genome sequence of Orbus sp. IPMB12 (BCRC 80908).</title>
        <authorList>
            <person name="Lo W.-S."/>
            <person name="Chang T.-H."/>
            <person name="Kuo C.-H."/>
        </authorList>
    </citation>
    <scope>NUCLEOTIDE SEQUENCE [LARGE SCALE GENOMIC DNA]</scope>
    <source>
        <strain evidence="7 8">IPMB12</strain>
    </source>
</reference>
<evidence type="ECO:0000313" key="8">
    <source>
        <dbReference type="Proteomes" id="UP000501168"/>
    </source>
</evidence>
<evidence type="ECO:0000256" key="5">
    <source>
        <dbReference type="SAM" id="Phobius"/>
    </source>
</evidence>
<evidence type="ECO:0000256" key="4">
    <source>
        <dbReference type="ARBA" id="ARBA00023136"/>
    </source>
</evidence>
<dbReference type="CDD" id="cd07042">
    <property type="entry name" value="STAS_SulP_like_sulfate_transporter"/>
    <property type="match status" value="1"/>
</dbReference>
<evidence type="ECO:0000256" key="3">
    <source>
        <dbReference type="ARBA" id="ARBA00022989"/>
    </source>
</evidence>